<dbReference type="InterPro" id="IPR001638">
    <property type="entry name" value="Solute-binding_3/MltF_N"/>
</dbReference>
<dbReference type="EMBL" id="JBHSDK010000021">
    <property type="protein sequence ID" value="MFC4336624.1"/>
    <property type="molecule type" value="Genomic_DNA"/>
</dbReference>
<evidence type="ECO:0000256" key="4">
    <source>
        <dbReference type="RuleBase" id="RU003744"/>
    </source>
</evidence>
<dbReference type="PANTHER" id="PTHR30085">
    <property type="entry name" value="AMINO ACID ABC TRANSPORTER PERMEASE"/>
    <property type="match status" value="1"/>
</dbReference>
<dbReference type="SMART" id="SM00062">
    <property type="entry name" value="PBPb"/>
    <property type="match status" value="1"/>
</dbReference>
<evidence type="ECO:0000256" key="2">
    <source>
        <dbReference type="ARBA" id="ARBA00022448"/>
    </source>
</evidence>
<proteinExistence type="inferred from homology"/>
<dbReference type="PROSITE" id="PS51257">
    <property type="entry name" value="PROKAR_LIPOPROTEIN"/>
    <property type="match status" value="1"/>
</dbReference>
<keyword evidence="8" id="KW-1185">Reference proteome</keyword>
<feature type="chain" id="PRO_5045691863" evidence="5">
    <location>
        <begin position="23"/>
        <end position="319"/>
    </location>
</feature>
<dbReference type="CDD" id="cd13690">
    <property type="entry name" value="PBP2_GluB"/>
    <property type="match status" value="1"/>
</dbReference>
<dbReference type="RefSeq" id="WP_380622736.1">
    <property type="nucleotide sequence ID" value="NZ_JBHSDK010000021.1"/>
</dbReference>
<comment type="caution">
    <text evidence="7">The sequence shown here is derived from an EMBL/GenBank/DDBJ whole genome shotgun (WGS) entry which is preliminary data.</text>
</comment>
<dbReference type="InterPro" id="IPR051455">
    <property type="entry name" value="Bact_solute-bind_prot3"/>
</dbReference>
<name>A0ABV8U0J5_9ACTN</name>
<dbReference type="Gene3D" id="3.40.190.10">
    <property type="entry name" value="Periplasmic binding protein-like II"/>
    <property type="match status" value="2"/>
</dbReference>
<dbReference type="PROSITE" id="PS01039">
    <property type="entry name" value="SBP_BACTERIAL_3"/>
    <property type="match status" value="1"/>
</dbReference>
<comment type="similarity">
    <text evidence="1 4">Belongs to the bacterial solute-binding protein 3 family.</text>
</comment>
<evidence type="ECO:0000259" key="6">
    <source>
        <dbReference type="SMART" id="SM00062"/>
    </source>
</evidence>
<dbReference type="PANTHER" id="PTHR30085:SF6">
    <property type="entry name" value="ABC TRANSPORTER GLUTAMINE-BINDING PROTEIN GLNH"/>
    <property type="match status" value="1"/>
</dbReference>
<feature type="signal peptide" evidence="5">
    <location>
        <begin position="1"/>
        <end position="22"/>
    </location>
</feature>
<reference evidence="8" key="1">
    <citation type="journal article" date="2019" name="Int. J. Syst. Evol. Microbiol.">
        <title>The Global Catalogue of Microorganisms (GCM) 10K type strain sequencing project: providing services to taxonomists for standard genome sequencing and annotation.</title>
        <authorList>
            <consortium name="The Broad Institute Genomics Platform"/>
            <consortium name="The Broad Institute Genome Sequencing Center for Infectious Disease"/>
            <person name="Wu L."/>
            <person name="Ma J."/>
        </authorList>
    </citation>
    <scope>NUCLEOTIDE SEQUENCE [LARGE SCALE GENOMIC DNA]</scope>
    <source>
        <strain evidence="8">IBRC-M 10908</strain>
    </source>
</reference>
<keyword evidence="2" id="KW-0813">Transport</keyword>
<organism evidence="7 8">
    <name type="scientific">Salininema proteolyticum</name>
    <dbReference type="NCBI Taxonomy" id="1607685"/>
    <lineage>
        <taxon>Bacteria</taxon>
        <taxon>Bacillati</taxon>
        <taxon>Actinomycetota</taxon>
        <taxon>Actinomycetes</taxon>
        <taxon>Glycomycetales</taxon>
        <taxon>Glycomycetaceae</taxon>
        <taxon>Salininema</taxon>
    </lineage>
</organism>
<accession>A0ABV8U0J5</accession>
<evidence type="ECO:0000313" key="8">
    <source>
        <dbReference type="Proteomes" id="UP001595823"/>
    </source>
</evidence>
<evidence type="ECO:0000256" key="1">
    <source>
        <dbReference type="ARBA" id="ARBA00010333"/>
    </source>
</evidence>
<feature type="domain" description="Solute-binding protein family 3/N-terminal" evidence="6">
    <location>
        <begin position="85"/>
        <end position="307"/>
    </location>
</feature>
<evidence type="ECO:0000256" key="3">
    <source>
        <dbReference type="ARBA" id="ARBA00022729"/>
    </source>
</evidence>
<keyword evidence="3 5" id="KW-0732">Signal</keyword>
<evidence type="ECO:0000313" key="7">
    <source>
        <dbReference type="EMBL" id="MFC4336624.1"/>
    </source>
</evidence>
<sequence>MRIRTTAATAAASVALLTGCSAGQGINVDEVPVPQPLPEGATVSPDLEPVEVQETCEGGFDRTQSLKPSGASAAKARAQLNDEDVISIGVSQTTNLMGYRDPSTGRLGGFDIDIATELAKAIGGEDVSIHWVPMTSGEREDALDSGRVDFVVRTMSMTCARWENIEFSSVYLQAHQKTMVDSTSGIETLDDLTEDHTVCSSGGSTSLPQVLEQTSAQALTVKDFNDCISLLQRGTVDAFTTDDTILAGHASQDPNLFILPDAIAEEPYGVGVAKGSTDLVEFINETLEKMREDGRWEAAYGKWLEGELGKTSPPKAEYR</sequence>
<dbReference type="InterPro" id="IPR018313">
    <property type="entry name" value="SBP_3_CS"/>
</dbReference>
<dbReference type="Proteomes" id="UP001595823">
    <property type="component" value="Unassembled WGS sequence"/>
</dbReference>
<gene>
    <name evidence="7" type="ORF">ACFPET_15580</name>
</gene>
<dbReference type="SUPFAM" id="SSF53850">
    <property type="entry name" value="Periplasmic binding protein-like II"/>
    <property type="match status" value="1"/>
</dbReference>
<protein>
    <submittedName>
        <fullName evidence="7">Glutamate ABC transporter substrate-binding protein</fullName>
    </submittedName>
</protein>
<dbReference type="Pfam" id="PF00497">
    <property type="entry name" value="SBP_bac_3"/>
    <property type="match status" value="1"/>
</dbReference>
<evidence type="ECO:0000256" key="5">
    <source>
        <dbReference type="SAM" id="SignalP"/>
    </source>
</evidence>